<evidence type="ECO:0000313" key="2">
    <source>
        <dbReference type="WBParaSite" id="SMUV_0000069201-mRNA-1"/>
    </source>
</evidence>
<proteinExistence type="predicted"/>
<name>A0A0N5A9B8_9BILA</name>
<dbReference type="WBParaSite" id="SMUV_0000069201-mRNA-1">
    <property type="protein sequence ID" value="SMUV_0000069201-mRNA-1"/>
    <property type="gene ID" value="SMUV_0000069201"/>
</dbReference>
<keyword evidence="1" id="KW-1185">Reference proteome</keyword>
<protein>
    <submittedName>
        <fullName evidence="2">DNA-binding protein</fullName>
    </submittedName>
</protein>
<dbReference type="Proteomes" id="UP000046393">
    <property type="component" value="Unplaced"/>
</dbReference>
<sequence>MNRKFQRKQLLVNLDNQKNICLDAEELRLTFCLALCKIGNLCDILSFARPLEEMYNFWLHRHCEQFYSNGAIRASRLSAFVDQVLYSNDYRALANEFSMTPVEMIQNVLG</sequence>
<dbReference type="AlphaFoldDB" id="A0A0N5A9B8"/>
<evidence type="ECO:0000313" key="1">
    <source>
        <dbReference type="Proteomes" id="UP000046393"/>
    </source>
</evidence>
<reference evidence="2" key="1">
    <citation type="submission" date="2017-02" db="UniProtKB">
        <authorList>
            <consortium name="WormBaseParasite"/>
        </authorList>
    </citation>
    <scope>IDENTIFICATION</scope>
</reference>
<organism evidence="1 2">
    <name type="scientific">Syphacia muris</name>
    <dbReference type="NCBI Taxonomy" id="451379"/>
    <lineage>
        <taxon>Eukaryota</taxon>
        <taxon>Metazoa</taxon>
        <taxon>Ecdysozoa</taxon>
        <taxon>Nematoda</taxon>
        <taxon>Chromadorea</taxon>
        <taxon>Rhabditida</taxon>
        <taxon>Spirurina</taxon>
        <taxon>Oxyuridomorpha</taxon>
        <taxon>Oxyuroidea</taxon>
        <taxon>Oxyuridae</taxon>
        <taxon>Syphacia</taxon>
    </lineage>
</organism>
<accession>A0A0N5A9B8</accession>